<reference evidence="1 2" key="1">
    <citation type="submission" date="2018-12" db="EMBL/GenBank/DDBJ databases">
        <authorList>
            <consortium name="Pathogen Informatics"/>
        </authorList>
    </citation>
    <scope>NUCLEOTIDE SEQUENCE [LARGE SCALE GENOMIC DNA]</scope>
    <source>
        <strain evidence="1 2">NCTC12227</strain>
    </source>
</reference>
<dbReference type="AlphaFoldDB" id="A0A1X3CIZ4"/>
<dbReference type="KEGG" id="nani:NCTC12227_00605"/>
<dbReference type="Proteomes" id="UP000268229">
    <property type="component" value="Chromosome"/>
</dbReference>
<keyword evidence="2" id="KW-1185">Reference proteome</keyword>
<name>A0A1X3CIZ4_9NEIS</name>
<evidence type="ECO:0000313" key="1">
    <source>
        <dbReference type="EMBL" id="VEJ20884.1"/>
    </source>
</evidence>
<dbReference type="RefSeq" id="WP_085390390.1">
    <property type="nucleotide sequence ID" value="NZ_JBGNXI010000005.1"/>
</dbReference>
<accession>A0A1X3CIZ4</accession>
<organism evidence="1 2">
    <name type="scientific">Neisseria animaloris</name>
    <dbReference type="NCBI Taxonomy" id="326522"/>
    <lineage>
        <taxon>Bacteria</taxon>
        <taxon>Pseudomonadati</taxon>
        <taxon>Pseudomonadota</taxon>
        <taxon>Betaproteobacteria</taxon>
        <taxon>Neisseriales</taxon>
        <taxon>Neisseriaceae</taxon>
        <taxon>Neisseria</taxon>
    </lineage>
</organism>
<proteinExistence type="predicted"/>
<protein>
    <submittedName>
        <fullName evidence="1">Uncharacterized protein</fullName>
    </submittedName>
</protein>
<gene>
    <name evidence="1" type="ORF">NCTC12227_00605</name>
</gene>
<sequence>MRKFKHVYGLNGQFVKLENRPYWLQVNDAEYHPDHAASTAFGLTGENLYALEGDMPPLKLPDNVLTFSKEADAIERKKLEAAALAEIAKNLSAAQAEYELEKLIESIEYYLKQDDLFK</sequence>
<evidence type="ECO:0000313" key="2">
    <source>
        <dbReference type="Proteomes" id="UP000268229"/>
    </source>
</evidence>
<dbReference type="EMBL" id="LR134516">
    <property type="protein sequence ID" value="VEJ20884.1"/>
    <property type="molecule type" value="Genomic_DNA"/>
</dbReference>
<dbReference type="OrthoDB" id="8605025at2"/>
<dbReference type="STRING" id="326522.BWD08_06760"/>